<dbReference type="Pfam" id="PF13276">
    <property type="entry name" value="HTH_21"/>
    <property type="match status" value="1"/>
</dbReference>
<dbReference type="Proteomes" id="UP000237025">
    <property type="component" value="Unassembled WGS sequence"/>
</dbReference>
<gene>
    <name evidence="2" type="ORF">C3712_18170</name>
</gene>
<organism evidence="2 3">
    <name type="scientific">Lelliottia aquatilis</name>
    <dbReference type="NCBI Taxonomy" id="2080838"/>
    <lineage>
        <taxon>Bacteria</taxon>
        <taxon>Pseudomonadati</taxon>
        <taxon>Pseudomonadota</taxon>
        <taxon>Gammaproteobacteria</taxon>
        <taxon>Enterobacterales</taxon>
        <taxon>Enterobacteriaceae</taxon>
        <taxon>Lelliottia</taxon>
    </lineage>
</organism>
<feature type="domain" description="HTH-like" evidence="1">
    <location>
        <begin position="4"/>
        <end position="51"/>
    </location>
</feature>
<evidence type="ECO:0000313" key="2">
    <source>
        <dbReference type="EMBL" id="POZ20628.1"/>
    </source>
</evidence>
<reference evidence="2 3" key="1">
    <citation type="submission" date="2018-02" db="EMBL/GenBank/DDBJ databases">
        <title>Lelliotia aquatilis sp. nov., isolated from drinking water.</title>
        <authorList>
            <person name="Kaempfer P."/>
            <person name="Glaeser S."/>
            <person name="Exner M."/>
            <person name="Doijad S."/>
            <person name="Chakraborty T."/>
        </authorList>
    </citation>
    <scope>NUCLEOTIDE SEQUENCE [LARGE SCALE GENOMIC DNA]</scope>
    <source>
        <strain evidence="2 3">6331-17</strain>
    </source>
</reference>
<dbReference type="EMBL" id="PQVW01000017">
    <property type="protein sequence ID" value="POZ20628.1"/>
    <property type="molecule type" value="Genomic_DNA"/>
</dbReference>
<accession>A0ABX4ZZG4</accession>
<dbReference type="InterPro" id="IPR025948">
    <property type="entry name" value="HTH-like_dom"/>
</dbReference>
<protein>
    <recommendedName>
        <fullName evidence="1">HTH-like domain-containing protein</fullName>
    </recommendedName>
</protein>
<proteinExistence type="predicted"/>
<evidence type="ECO:0000259" key="1">
    <source>
        <dbReference type="Pfam" id="PF13276"/>
    </source>
</evidence>
<comment type="caution">
    <text evidence="2">The sequence shown here is derived from an EMBL/GenBank/DDBJ whole genome shotgun (WGS) entry which is preliminary data.</text>
</comment>
<name>A0ABX4ZZG4_9ENTR</name>
<keyword evidence="3" id="KW-1185">Reference proteome</keyword>
<evidence type="ECO:0000313" key="3">
    <source>
        <dbReference type="Proteomes" id="UP000237025"/>
    </source>
</evidence>
<sequence>MIPEIQRVYEASYSIYGVRKVWRQLKPQAIGVARCTIERLMKALQILMVARG</sequence>